<keyword evidence="2" id="KW-1185">Reference proteome</keyword>
<accession>A0A165UJE8</accession>
<dbReference type="Proteomes" id="UP000076761">
    <property type="component" value="Unassembled WGS sequence"/>
</dbReference>
<gene>
    <name evidence="1" type="ORF">NEOLEDRAFT_908106</name>
</gene>
<dbReference type="EMBL" id="KV425558">
    <property type="protein sequence ID" value="KZT28261.1"/>
    <property type="molecule type" value="Genomic_DNA"/>
</dbReference>
<reference evidence="1 2" key="1">
    <citation type="journal article" date="2016" name="Mol. Biol. Evol.">
        <title>Comparative Genomics of Early-Diverging Mushroom-Forming Fungi Provides Insights into the Origins of Lignocellulose Decay Capabilities.</title>
        <authorList>
            <person name="Nagy L.G."/>
            <person name="Riley R."/>
            <person name="Tritt A."/>
            <person name="Adam C."/>
            <person name="Daum C."/>
            <person name="Floudas D."/>
            <person name="Sun H."/>
            <person name="Yadav J.S."/>
            <person name="Pangilinan J."/>
            <person name="Larsson K.H."/>
            <person name="Matsuura K."/>
            <person name="Barry K."/>
            <person name="Labutti K."/>
            <person name="Kuo R."/>
            <person name="Ohm R.A."/>
            <person name="Bhattacharya S.S."/>
            <person name="Shirouzu T."/>
            <person name="Yoshinaga Y."/>
            <person name="Martin F.M."/>
            <person name="Grigoriev I.V."/>
            <person name="Hibbett D.S."/>
        </authorList>
    </citation>
    <scope>NUCLEOTIDE SEQUENCE [LARGE SCALE GENOMIC DNA]</scope>
    <source>
        <strain evidence="1 2">HHB14362 ss-1</strain>
    </source>
</reference>
<evidence type="ECO:0000313" key="2">
    <source>
        <dbReference type="Proteomes" id="UP000076761"/>
    </source>
</evidence>
<sequence>MQKSFISLRPSHRGLSGFYHLYLLDICSYFPYLFHSHRSEEWRRFCSILSCLRICVIDTLV</sequence>
<dbReference type="AlphaFoldDB" id="A0A165UJE8"/>
<evidence type="ECO:0000313" key="1">
    <source>
        <dbReference type="EMBL" id="KZT28261.1"/>
    </source>
</evidence>
<protein>
    <submittedName>
        <fullName evidence="1">Uncharacterized protein</fullName>
    </submittedName>
</protein>
<name>A0A165UJE8_9AGAM</name>
<dbReference type="InParanoid" id="A0A165UJE8"/>
<organism evidence="1 2">
    <name type="scientific">Neolentinus lepideus HHB14362 ss-1</name>
    <dbReference type="NCBI Taxonomy" id="1314782"/>
    <lineage>
        <taxon>Eukaryota</taxon>
        <taxon>Fungi</taxon>
        <taxon>Dikarya</taxon>
        <taxon>Basidiomycota</taxon>
        <taxon>Agaricomycotina</taxon>
        <taxon>Agaricomycetes</taxon>
        <taxon>Gloeophyllales</taxon>
        <taxon>Gloeophyllaceae</taxon>
        <taxon>Neolentinus</taxon>
    </lineage>
</organism>
<proteinExistence type="predicted"/>